<keyword evidence="3" id="KW-1185">Reference proteome</keyword>
<feature type="compositionally biased region" description="Basic and acidic residues" evidence="1">
    <location>
        <begin position="32"/>
        <end position="72"/>
    </location>
</feature>
<evidence type="ECO:0000256" key="1">
    <source>
        <dbReference type="SAM" id="MobiDB-lite"/>
    </source>
</evidence>
<proteinExistence type="predicted"/>
<dbReference type="EMBL" id="SRLO01000133">
    <property type="protein sequence ID" value="TNN72785.1"/>
    <property type="molecule type" value="Genomic_DNA"/>
</dbReference>
<accession>A0A4Z2I5Q3</accession>
<name>A0A4Z2I5Q3_9TELE</name>
<evidence type="ECO:0000313" key="3">
    <source>
        <dbReference type="Proteomes" id="UP000314294"/>
    </source>
</evidence>
<sequence length="72" mass="8296">MILLPSMCIVMSPNVNTDLVLLSLLAEQPGGQRREERGQNTDDRWTKDRGEKRGQRTEKKDSGQRKERGQRT</sequence>
<gene>
    <name evidence="2" type="ORF">EYF80_017069</name>
</gene>
<evidence type="ECO:0000313" key="2">
    <source>
        <dbReference type="EMBL" id="TNN72785.1"/>
    </source>
</evidence>
<feature type="region of interest" description="Disordered" evidence="1">
    <location>
        <begin position="28"/>
        <end position="72"/>
    </location>
</feature>
<dbReference type="Proteomes" id="UP000314294">
    <property type="component" value="Unassembled WGS sequence"/>
</dbReference>
<protein>
    <submittedName>
        <fullName evidence="2">Uncharacterized protein</fullName>
    </submittedName>
</protein>
<reference evidence="2 3" key="1">
    <citation type="submission" date="2019-03" db="EMBL/GenBank/DDBJ databases">
        <title>First draft genome of Liparis tanakae, snailfish: a comprehensive survey of snailfish specific genes.</title>
        <authorList>
            <person name="Kim W."/>
            <person name="Song I."/>
            <person name="Jeong J.-H."/>
            <person name="Kim D."/>
            <person name="Kim S."/>
            <person name="Ryu S."/>
            <person name="Song J.Y."/>
            <person name="Lee S.K."/>
        </authorList>
    </citation>
    <scope>NUCLEOTIDE SEQUENCE [LARGE SCALE GENOMIC DNA]</scope>
    <source>
        <tissue evidence="2">Muscle</tissue>
    </source>
</reference>
<organism evidence="2 3">
    <name type="scientific">Liparis tanakae</name>
    <name type="common">Tanaka's snailfish</name>
    <dbReference type="NCBI Taxonomy" id="230148"/>
    <lineage>
        <taxon>Eukaryota</taxon>
        <taxon>Metazoa</taxon>
        <taxon>Chordata</taxon>
        <taxon>Craniata</taxon>
        <taxon>Vertebrata</taxon>
        <taxon>Euteleostomi</taxon>
        <taxon>Actinopterygii</taxon>
        <taxon>Neopterygii</taxon>
        <taxon>Teleostei</taxon>
        <taxon>Neoteleostei</taxon>
        <taxon>Acanthomorphata</taxon>
        <taxon>Eupercaria</taxon>
        <taxon>Perciformes</taxon>
        <taxon>Cottioidei</taxon>
        <taxon>Cottales</taxon>
        <taxon>Liparidae</taxon>
        <taxon>Liparis</taxon>
    </lineage>
</organism>
<dbReference type="AlphaFoldDB" id="A0A4Z2I5Q3"/>
<comment type="caution">
    <text evidence="2">The sequence shown here is derived from an EMBL/GenBank/DDBJ whole genome shotgun (WGS) entry which is preliminary data.</text>
</comment>